<evidence type="ECO:0000313" key="1">
    <source>
        <dbReference type="EMBL" id="KKK63147.1"/>
    </source>
</evidence>
<proteinExistence type="predicted"/>
<reference evidence="1" key="1">
    <citation type="journal article" date="2015" name="Nature">
        <title>Complex archaea that bridge the gap between prokaryotes and eukaryotes.</title>
        <authorList>
            <person name="Spang A."/>
            <person name="Saw J.H."/>
            <person name="Jorgensen S.L."/>
            <person name="Zaremba-Niedzwiedzka K."/>
            <person name="Martijn J."/>
            <person name="Lind A.E."/>
            <person name="van Eijk R."/>
            <person name="Schleper C."/>
            <person name="Guy L."/>
            <person name="Ettema T.J."/>
        </authorList>
    </citation>
    <scope>NUCLEOTIDE SEQUENCE</scope>
</reference>
<name>A0A0F8X220_9ZZZZ</name>
<sequence length="84" mass="10181">MSVTNKLGCPDVPYCWHCKHAMSFEWDDPTCRVAFTLEHDHSHCWEKHEKCEVKNKDNDCKDFELTWWRNKLKCVKNMFEESKD</sequence>
<accession>A0A0F8X220</accession>
<dbReference type="EMBL" id="LAZR01061654">
    <property type="protein sequence ID" value="KKK63147.1"/>
    <property type="molecule type" value="Genomic_DNA"/>
</dbReference>
<comment type="caution">
    <text evidence="1">The sequence shown here is derived from an EMBL/GenBank/DDBJ whole genome shotgun (WGS) entry which is preliminary data.</text>
</comment>
<protein>
    <submittedName>
        <fullName evidence="1">Uncharacterized protein</fullName>
    </submittedName>
</protein>
<organism evidence="1">
    <name type="scientific">marine sediment metagenome</name>
    <dbReference type="NCBI Taxonomy" id="412755"/>
    <lineage>
        <taxon>unclassified sequences</taxon>
        <taxon>metagenomes</taxon>
        <taxon>ecological metagenomes</taxon>
    </lineage>
</organism>
<gene>
    <name evidence="1" type="ORF">LCGC14_2997180</name>
</gene>
<dbReference type="AlphaFoldDB" id="A0A0F8X220"/>